<protein>
    <recommendedName>
        <fullName evidence="1">Glycosyltransferase 2-like domain-containing protein</fullName>
    </recommendedName>
</protein>
<organism evidence="2 3">
    <name type="scientific">Candidatus Thiodictyon syntrophicum</name>
    <dbReference type="NCBI Taxonomy" id="1166950"/>
    <lineage>
        <taxon>Bacteria</taxon>
        <taxon>Pseudomonadati</taxon>
        <taxon>Pseudomonadota</taxon>
        <taxon>Gammaproteobacteria</taxon>
        <taxon>Chromatiales</taxon>
        <taxon>Chromatiaceae</taxon>
        <taxon>Thiodictyon</taxon>
    </lineage>
</organism>
<gene>
    <name evidence="2" type="ORF">THSYN_24955</name>
</gene>
<dbReference type="PANTHER" id="PTHR22916">
    <property type="entry name" value="GLYCOSYLTRANSFERASE"/>
    <property type="match status" value="1"/>
</dbReference>
<dbReference type="InterPro" id="IPR001173">
    <property type="entry name" value="Glyco_trans_2-like"/>
</dbReference>
<dbReference type="Pfam" id="PF00535">
    <property type="entry name" value="Glycos_transf_2"/>
    <property type="match status" value="1"/>
</dbReference>
<evidence type="ECO:0000259" key="1">
    <source>
        <dbReference type="Pfam" id="PF00535"/>
    </source>
</evidence>
<dbReference type="EMBL" id="CP020370">
    <property type="protein sequence ID" value="AUB83873.1"/>
    <property type="molecule type" value="Genomic_DNA"/>
</dbReference>
<proteinExistence type="predicted"/>
<dbReference type="OrthoDB" id="9802649at2"/>
<evidence type="ECO:0000313" key="3">
    <source>
        <dbReference type="Proteomes" id="UP000232638"/>
    </source>
</evidence>
<dbReference type="AlphaFoldDB" id="A0A2K8UE45"/>
<dbReference type="KEGG" id="tsy:THSYN_24955"/>
<dbReference type="SUPFAM" id="SSF53448">
    <property type="entry name" value="Nucleotide-diphospho-sugar transferases"/>
    <property type="match status" value="1"/>
</dbReference>
<dbReference type="GO" id="GO:0016758">
    <property type="term" value="F:hexosyltransferase activity"/>
    <property type="evidence" value="ECO:0007669"/>
    <property type="project" value="UniProtKB-ARBA"/>
</dbReference>
<name>A0A2K8UE45_9GAMM</name>
<dbReference type="RefSeq" id="WP_100921548.1">
    <property type="nucleotide sequence ID" value="NZ_CP020370.1"/>
</dbReference>
<accession>A0A2K8UE45</accession>
<reference evidence="2 3" key="1">
    <citation type="submission" date="2017-03" db="EMBL/GenBank/DDBJ databases">
        <title>Complete genome sequence of Candidatus 'Thiodictyon syntrophicum' sp. nov. strain Cad16T, a photolithoautotroph purple sulfur bacterium isolated from an alpine meromictic lake.</title>
        <authorList>
            <person name="Luedin S.M."/>
            <person name="Pothier J.F."/>
            <person name="Danza F."/>
            <person name="Storelli N."/>
            <person name="Wittwer M."/>
            <person name="Tonolla M."/>
        </authorList>
    </citation>
    <scope>NUCLEOTIDE SEQUENCE [LARGE SCALE GENOMIC DNA]</scope>
    <source>
        <strain evidence="2 3">Cad16T</strain>
    </source>
</reference>
<dbReference type="Proteomes" id="UP000232638">
    <property type="component" value="Chromosome"/>
</dbReference>
<evidence type="ECO:0000313" key="2">
    <source>
        <dbReference type="EMBL" id="AUB83873.1"/>
    </source>
</evidence>
<dbReference type="PANTHER" id="PTHR22916:SF3">
    <property type="entry name" value="UDP-GLCNAC:BETAGAL BETA-1,3-N-ACETYLGLUCOSAMINYLTRANSFERASE-LIKE PROTEIN 1"/>
    <property type="match status" value="1"/>
</dbReference>
<dbReference type="InterPro" id="IPR029044">
    <property type="entry name" value="Nucleotide-diphossugar_trans"/>
</dbReference>
<feature type="domain" description="Glycosyltransferase 2-like" evidence="1">
    <location>
        <begin position="19"/>
        <end position="136"/>
    </location>
</feature>
<keyword evidence="3" id="KW-1185">Reference proteome</keyword>
<sequence length="338" mass="39150">MTQHSSHDQRPLVTFALFAYNQEKYICEAVDGALGQTYSPLEIIISDDCSIDRTFDLIKEKAARYEGLSSLKINRNDRNLGIASHINKIVGLARGEIVVVAAGDDISMPERTSEIVRLFSNNKQCMGVYSCVLRIDENGTSLGIFCSKNQTSREDLVMAVKKFCPGLLGASHAWRREVFDFFGPLHPRVITEDRVLPLREVLLGEICEIPHPLVRYRIHEFGISQQKKRWTYNEYFRYNSKMWKQTTAALWSYKKDLIKYSKSFDSISELEITDAIKSVNFSMKKAVICWNFYSMHDVFHQLKLIVSWMILTRDYKQSLRFLAARFFSGLYFSKIERK</sequence>
<dbReference type="Gene3D" id="3.90.550.10">
    <property type="entry name" value="Spore Coat Polysaccharide Biosynthesis Protein SpsA, Chain A"/>
    <property type="match status" value="1"/>
</dbReference>